<protein>
    <submittedName>
        <fullName evidence="1">Retrovirus-related Pol polyprotein from transposon 412</fullName>
    </submittedName>
</protein>
<dbReference type="AlphaFoldDB" id="A0A8X6R6M9"/>
<proteinExistence type="predicted"/>
<dbReference type="InterPro" id="IPR036397">
    <property type="entry name" value="RNaseH_sf"/>
</dbReference>
<sequence length="128" mass="14245">MLSPVQEKRKFLGHFSVLVPIIPEVFTKINFDACDPLPTATSVNRYLIAAICLASKYPHALQFPNIGSVSIIEELLEASWVSGKEIETDQGNLIPYLVPISSKKRTGFLVICRLDKVFKSNGIVKLEQ</sequence>
<name>A0A8X6R6M9_TRICX</name>
<dbReference type="EMBL" id="BMAU01021052">
    <property type="protein sequence ID" value="GFX88510.1"/>
    <property type="molecule type" value="Genomic_DNA"/>
</dbReference>
<keyword evidence="2" id="KW-1185">Reference proteome</keyword>
<evidence type="ECO:0000313" key="1">
    <source>
        <dbReference type="EMBL" id="GFX88510.1"/>
    </source>
</evidence>
<evidence type="ECO:0000313" key="2">
    <source>
        <dbReference type="Proteomes" id="UP000887159"/>
    </source>
</evidence>
<dbReference type="GO" id="GO:0003676">
    <property type="term" value="F:nucleic acid binding"/>
    <property type="evidence" value="ECO:0007669"/>
    <property type="project" value="InterPro"/>
</dbReference>
<organism evidence="1 2">
    <name type="scientific">Trichonephila clavipes</name>
    <name type="common">Golden silk orbweaver</name>
    <name type="synonym">Nephila clavipes</name>
    <dbReference type="NCBI Taxonomy" id="2585209"/>
    <lineage>
        <taxon>Eukaryota</taxon>
        <taxon>Metazoa</taxon>
        <taxon>Ecdysozoa</taxon>
        <taxon>Arthropoda</taxon>
        <taxon>Chelicerata</taxon>
        <taxon>Arachnida</taxon>
        <taxon>Araneae</taxon>
        <taxon>Araneomorphae</taxon>
        <taxon>Entelegynae</taxon>
        <taxon>Araneoidea</taxon>
        <taxon>Nephilidae</taxon>
        <taxon>Trichonephila</taxon>
    </lineage>
</organism>
<reference evidence="1" key="1">
    <citation type="submission" date="2020-08" db="EMBL/GenBank/DDBJ databases">
        <title>Multicomponent nature underlies the extraordinary mechanical properties of spider dragline silk.</title>
        <authorList>
            <person name="Kono N."/>
            <person name="Nakamura H."/>
            <person name="Mori M."/>
            <person name="Yoshida Y."/>
            <person name="Ohtoshi R."/>
            <person name="Malay A.D."/>
            <person name="Moran D.A.P."/>
            <person name="Tomita M."/>
            <person name="Numata K."/>
            <person name="Arakawa K."/>
        </authorList>
    </citation>
    <scope>NUCLEOTIDE SEQUENCE</scope>
</reference>
<dbReference type="Proteomes" id="UP000887159">
    <property type="component" value="Unassembled WGS sequence"/>
</dbReference>
<dbReference type="Gene3D" id="3.30.420.10">
    <property type="entry name" value="Ribonuclease H-like superfamily/Ribonuclease H"/>
    <property type="match status" value="1"/>
</dbReference>
<accession>A0A8X6R6M9</accession>
<comment type="caution">
    <text evidence="1">The sequence shown here is derived from an EMBL/GenBank/DDBJ whole genome shotgun (WGS) entry which is preliminary data.</text>
</comment>
<gene>
    <name evidence="1" type="primary">POL_1023</name>
    <name evidence="1" type="ORF">TNCV_2279781</name>
</gene>